<evidence type="ECO:0000259" key="1">
    <source>
        <dbReference type="Pfam" id="PF17753"/>
    </source>
</evidence>
<dbReference type="Pfam" id="PF17753">
    <property type="entry name" value="Ig_mannosidase"/>
    <property type="match status" value="1"/>
</dbReference>
<dbReference type="InterPro" id="IPR041625">
    <property type="entry name" value="Beta-mannosidase_Ig"/>
</dbReference>
<dbReference type="AlphaFoldDB" id="A0ABD6F1J8"/>
<dbReference type="Proteomes" id="UP001608902">
    <property type="component" value="Unassembled WGS sequence"/>
</dbReference>
<keyword evidence="3" id="KW-1185">Reference proteome</keyword>
<name>A0ABD6F1J8_9BILA</name>
<dbReference type="Gene3D" id="2.60.40.10">
    <property type="entry name" value="Immunoglobulins"/>
    <property type="match status" value="1"/>
</dbReference>
<reference evidence="2 3" key="1">
    <citation type="submission" date="2024-08" db="EMBL/GenBank/DDBJ databases">
        <title>Gnathostoma spinigerum genome.</title>
        <authorList>
            <person name="Gonzalez-Bertolin B."/>
            <person name="Monzon S."/>
            <person name="Zaballos A."/>
            <person name="Jimenez P."/>
            <person name="Dekumyoy P."/>
            <person name="Varona S."/>
            <person name="Cuesta I."/>
            <person name="Sumanam S."/>
            <person name="Adisakwattana P."/>
            <person name="Gasser R.B."/>
            <person name="Hernandez-Gonzalez A."/>
            <person name="Young N.D."/>
            <person name="Perteguer M.J."/>
        </authorList>
    </citation>
    <scope>NUCLEOTIDE SEQUENCE [LARGE SCALE GENOMIC DNA]</scope>
    <source>
        <strain evidence="2">AL3</strain>
        <tissue evidence="2">Liver</tissue>
    </source>
</reference>
<evidence type="ECO:0000313" key="3">
    <source>
        <dbReference type="Proteomes" id="UP001608902"/>
    </source>
</evidence>
<sequence>MIDIDGKQIGYDSIYLPDKLYKAPIAQMGAPSIISLKKINEVRYSIVLEAQRIAPLVWLDLKPPFVGWFSDNAFTMTQNHRVIFIDIRPEFSQSRSTLELSDITVCSLRNCGDADR</sequence>
<evidence type="ECO:0000313" key="2">
    <source>
        <dbReference type="EMBL" id="MFH4983951.1"/>
    </source>
</evidence>
<dbReference type="InterPro" id="IPR013783">
    <property type="entry name" value="Ig-like_fold"/>
</dbReference>
<comment type="caution">
    <text evidence="2">The sequence shown here is derived from an EMBL/GenBank/DDBJ whole genome shotgun (WGS) entry which is preliminary data.</text>
</comment>
<feature type="domain" description="Beta-mannosidase Ig-fold" evidence="1">
    <location>
        <begin position="37"/>
        <end position="111"/>
    </location>
</feature>
<accession>A0ABD6F1J8</accession>
<organism evidence="2 3">
    <name type="scientific">Gnathostoma spinigerum</name>
    <dbReference type="NCBI Taxonomy" id="75299"/>
    <lineage>
        <taxon>Eukaryota</taxon>
        <taxon>Metazoa</taxon>
        <taxon>Ecdysozoa</taxon>
        <taxon>Nematoda</taxon>
        <taxon>Chromadorea</taxon>
        <taxon>Rhabditida</taxon>
        <taxon>Spirurina</taxon>
        <taxon>Gnathostomatomorpha</taxon>
        <taxon>Gnathostomatoidea</taxon>
        <taxon>Gnathostomatidae</taxon>
        <taxon>Gnathostoma</taxon>
    </lineage>
</organism>
<dbReference type="EMBL" id="JBGFUD010014575">
    <property type="protein sequence ID" value="MFH4983951.1"/>
    <property type="molecule type" value="Genomic_DNA"/>
</dbReference>
<proteinExistence type="predicted"/>
<protein>
    <recommendedName>
        <fullName evidence="1">Beta-mannosidase Ig-fold domain-containing protein</fullName>
    </recommendedName>
</protein>
<gene>
    <name evidence="2" type="ORF">AB6A40_010660</name>
</gene>